<dbReference type="Proteomes" id="UP000714420">
    <property type="component" value="Unassembled WGS sequence"/>
</dbReference>
<evidence type="ECO:0000313" key="2">
    <source>
        <dbReference type="EMBL" id="NPD90968.1"/>
    </source>
</evidence>
<protein>
    <submittedName>
        <fullName evidence="2">DUF4957 domain-containing protein</fullName>
    </submittedName>
</protein>
<dbReference type="EMBL" id="JABKKF010000001">
    <property type="protein sequence ID" value="NPD90968.1"/>
    <property type="molecule type" value="Genomic_DNA"/>
</dbReference>
<sequence>MKKLSLIALAAMTMLPSAMNAIERTDTVTSKKEFTEAINAANAAQAGDVFKIVCKWDASNVLNIGNVKPTMAAGKLIITSDQTEYDKMPQMLIGFDWGGDLKDDGNFALIFENVGLQYRSGKEATSGQIVYFNKKHAQMDSLIVRNCDISNYPRTFYRAVPKSSNAEDIKSIGKLEMSNCRVHDCNISSGNNWACVYPGQAVNEVIIRDNMFYNMPYCQAIFQMGYASEGTGTTPTMYFENNTVLHGKAAGNRFQVINTGKYFGIASTFNINNNIFLAPQEGAYADILKTGVTKVGDESKGEEVTEIVGYTGDANILNASGALVYASNNVIDPVSFKTFEASAPADGSEDMWLDTKFENGFTPEDAGFTSWEEGVVFQDAASSFYYVRKDAKSYTMGMNGTYLGSANTYVEKFPTKATVNITINGPKYITYTVTPEKAVYYTDDEVTITLKDHNSFYRTFNTFKGWSDGSDELTRTVKLDGDLNLTATFENDNKVVAAFDFSKVTGGNIGSYDSDIYFDMNDTYKAVIKAVVCDTATTKTAPFPMIPGNFQGRAAKFGEDAVAMQMPILSRRTSKFAKNDARDHAVVEFSTKNVKAVEFSCFVGTDNNAAKVQALDYSLDGENWTRMSEVEIENGKWSELKGQLPAELENQEKVYVRIIGDLKNGYVISMDPAGGLVDENGTPIEGAYENADAFEYIGNILISGDTSKIESGIVNVNTDNKTFDENAPVYNMMGMKVAKGTKGLLIQNGKKIIVR</sequence>
<evidence type="ECO:0000256" key="1">
    <source>
        <dbReference type="SAM" id="SignalP"/>
    </source>
</evidence>
<feature type="signal peptide" evidence="1">
    <location>
        <begin position="1"/>
        <end position="21"/>
    </location>
</feature>
<dbReference type="InterPro" id="IPR011050">
    <property type="entry name" value="Pectin_lyase_fold/virulence"/>
</dbReference>
<dbReference type="RefSeq" id="WP_172272546.1">
    <property type="nucleotide sequence ID" value="NZ_CASGMU010000001.1"/>
</dbReference>
<proteinExistence type="predicted"/>
<dbReference type="SUPFAM" id="SSF51126">
    <property type="entry name" value="Pectin lyase-like"/>
    <property type="match status" value="1"/>
</dbReference>
<accession>A0ABX2AIT6</accession>
<comment type="caution">
    <text evidence="2">The sequence shown here is derived from an EMBL/GenBank/DDBJ whole genome shotgun (WGS) entry which is preliminary data.</text>
</comment>
<keyword evidence="3" id="KW-1185">Reference proteome</keyword>
<reference evidence="2 3" key="1">
    <citation type="submission" date="2020-05" db="EMBL/GenBank/DDBJ databases">
        <title>Distinct polysaccharide utilization as determinants for interspecies competition between intestinal Prevotella spp.</title>
        <authorList>
            <person name="Galvez E.J.C."/>
            <person name="Iljazovic A."/>
            <person name="Strowig T."/>
        </authorList>
    </citation>
    <scope>NUCLEOTIDE SEQUENCE [LARGE SCALE GENOMIC DNA]</scope>
    <source>
        <strain evidence="2 3">PMUR</strain>
    </source>
</reference>
<name>A0ABX2AIT6_9BACT</name>
<organism evidence="2 3">
    <name type="scientific">Xylanibacter muris</name>
    <dbReference type="NCBI Taxonomy" id="2736290"/>
    <lineage>
        <taxon>Bacteria</taxon>
        <taxon>Pseudomonadati</taxon>
        <taxon>Bacteroidota</taxon>
        <taxon>Bacteroidia</taxon>
        <taxon>Bacteroidales</taxon>
        <taxon>Prevotellaceae</taxon>
        <taxon>Xylanibacter</taxon>
    </lineage>
</organism>
<keyword evidence="1" id="KW-0732">Signal</keyword>
<gene>
    <name evidence="2" type="ORF">HPS56_01085</name>
</gene>
<evidence type="ECO:0000313" key="3">
    <source>
        <dbReference type="Proteomes" id="UP000714420"/>
    </source>
</evidence>
<feature type="chain" id="PRO_5046325494" evidence="1">
    <location>
        <begin position="22"/>
        <end position="755"/>
    </location>
</feature>